<keyword evidence="2" id="KW-1185">Reference proteome</keyword>
<accession>A0A5A7NM56</accession>
<sequence length="71" mass="7053">MNPCTSAGVPATRARTAPVPASATFILSGPVPCVCCDWGAPVPPLPAAAGRKKPHPIVASGIFAAHTAQPP</sequence>
<gene>
    <name evidence="1" type="ORF">NCCP1664_04820</name>
</gene>
<reference evidence="1 2" key="1">
    <citation type="submission" date="2019-09" db="EMBL/GenBank/DDBJ databases">
        <title>Arthrobacter zafarii sp. nov., a moderately thermotolerant and halotolerant actinobacterium isolated from Cholistan desert soil of Pakistan.</title>
        <authorList>
            <person name="Amin A."/>
            <person name="Ahmed I."/>
            <person name="Khalid N."/>
            <person name="Schumann P."/>
            <person name="Busse H.J."/>
            <person name="Khan I.U."/>
            <person name="Li S."/>
            <person name="Li W.J."/>
        </authorList>
    </citation>
    <scope>NUCLEOTIDE SEQUENCE [LARGE SCALE GENOMIC DNA]</scope>
    <source>
        <strain evidence="1 2">NCCP-1664</strain>
    </source>
</reference>
<protein>
    <submittedName>
        <fullName evidence="1">Uncharacterized protein</fullName>
    </submittedName>
</protein>
<name>A0A5A7NM56_9MICC</name>
<proteinExistence type="predicted"/>
<evidence type="ECO:0000313" key="1">
    <source>
        <dbReference type="EMBL" id="GER21985.1"/>
    </source>
</evidence>
<organism evidence="1 2">
    <name type="scientific">Zafaria cholistanensis</name>
    <dbReference type="NCBI Taxonomy" id="1682741"/>
    <lineage>
        <taxon>Bacteria</taxon>
        <taxon>Bacillati</taxon>
        <taxon>Actinomycetota</taxon>
        <taxon>Actinomycetes</taxon>
        <taxon>Micrococcales</taxon>
        <taxon>Micrococcaceae</taxon>
        <taxon>Zafaria</taxon>
    </lineage>
</organism>
<dbReference type="Proteomes" id="UP000325307">
    <property type="component" value="Unassembled WGS sequence"/>
</dbReference>
<dbReference type="EMBL" id="BKDJ01000001">
    <property type="protein sequence ID" value="GER21985.1"/>
    <property type="molecule type" value="Genomic_DNA"/>
</dbReference>
<comment type="caution">
    <text evidence="1">The sequence shown here is derived from an EMBL/GenBank/DDBJ whole genome shotgun (WGS) entry which is preliminary data.</text>
</comment>
<dbReference type="AlphaFoldDB" id="A0A5A7NM56"/>
<evidence type="ECO:0000313" key="2">
    <source>
        <dbReference type="Proteomes" id="UP000325307"/>
    </source>
</evidence>